<feature type="transmembrane region" description="Helical" evidence="1">
    <location>
        <begin position="12"/>
        <end position="31"/>
    </location>
</feature>
<dbReference type="Pfam" id="PF20587">
    <property type="entry name" value="DUF6789"/>
    <property type="match status" value="1"/>
</dbReference>
<keyword evidence="1" id="KW-1133">Transmembrane helix</keyword>
<protein>
    <recommendedName>
        <fullName evidence="4">DUF1440 domain-containing protein</fullName>
    </recommendedName>
</protein>
<feature type="transmembrane region" description="Helical" evidence="1">
    <location>
        <begin position="58"/>
        <end position="78"/>
    </location>
</feature>
<feature type="transmembrane region" description="Helical" evidence="1">
    <location>
        <begin position="90"/>
        <end position="110"/>
    </location>
</feature>
<reference evidence="2 3" key="1">
    <citation type="submission" date="2016-10" db="EMBL/GenBank/DDBJ databases">
        <authorList>
            <person name="de Groot N.N."/>
        </authorList>
    </citation>
    <scope>NUCLEOTIDE SEQUENCE [LARGE SCALE GENOMIC DNA]</scope>
    <source>
        <strain evidence="2 3">CGMCC 4.5598</strain>
    </source>
</reference>
<keyword evidence="3" id="KW-1185">Reference proteome</keyword>
<name>A0A1I0KKC0_9ACTN</name>
<dbReference type="InterPro" id="IPR046739">
    <property type="entry name" value="DUF6789"/>
</dbReference>
<keyword evidence="1" id="KW-0472">Membrane</keyword>
<dbReference type="STRING" id="568860.SAMN05421811_108227"/>
<dbReference type="AlphaFoldDB" id="A0A1I0KKC0"/>
<dbReference type="OrthoDB" id="6165073at2"/>
<organism evidence="2 3">
    <name type="scientific">Nonomuraea wenchangensis</name>
    <dbReference type="NCBI Taxonomy" id="568860"/>
    <lineage>
        <taxon>Bacteria</taxon>
        <taxon>Bacillati</taxon>
        <taxon>Actinomycetota</taxon>
        <taxon>Actinomycetes</taxon>
        <taxon>Streptosporangiales</taxon>
        <taxon>Streptosporangiaceae</taxon>
        <taxon>Nonomuraea</taxon>
    </lineage>
</organism>
<dbReference type="RefSeq" id="WP_091085886.1">
    <property type="nucleotide sequence ID" value="NZ_FOHX01000008.1"/>
</dbReference>
<evidence type="ECO:0000313" key="2">
    <source>
        <dbReference type="EMBL" id="SEU25179.1"/>
    </source>
</evidence>
<keyword evidence="1" id="KW-0812">Transmembrane</keyword>
<accession>A0A1I0KKC0</accession>
<evidence type="ECO:0000256" key="1">
    <source>
        <dbReference type="SAM" id="Phobius"/>
    </source>
</evidence>
<gene>
    <name evidence="2" type="ORF">SAMN05421811_108227</name>
</gene>
<feature type="transmembrane region" description="Helical" evidence="1">
    <location>
        <begin position="122"/>
        <end position="140"/>
    </location>
</feature>
<proteinExistence type="predicted"/>
<evidence type="ECO:0000313" key="3">
    <source>
        <dbReference type="Proteomes" id="UP000199361"/>
    </source>
</evidence>
<dbReference type="EMBL" id="FOHX01000008">
    <property type="protein sequence ID" value="SEU25179.1"/>
    <property type="molecule type" value="Genomic_DNA"/>
</dbReference>
<evidence type="ECO:0008006" key="4">
    <source>
        <dbReference type="Google" id="ProtNLM"/>
    </source>
</evidence>
<dbReference type="Proteomes" id="UP000199361">
    <property type="component" value="Unassembled WGS sequence"/>
</dbReference>
<sequence>MLRNVMKGALGGTAATATMSLVMMAGSRMGLMPDQPPKRIVRAMLPGHRHRPKRGESVAGALAHFGFGITAGSLYGLLTRGRHTPAPLGAGYALAIWFSSYEGWVPQLGILPPARRDRRGRMAVMIAGHLVYGTTLALTLNRLNARTAGSGQP</sequence>